<accession>A0ABR2LCJ7</accession>
<evidence type="ECO:0000259" key="1">
    <source>
        <dbReference type="Pfam" id="PF20167"/>
    </source>
</evidence>
<evidence type="ECO:0000313" key="2">
    <source>
        <dbReference type="EMBL" id="KAK8934078.1"/>
    </source>
</evidence>
<reference evidence="2 3" key="1">
    <citation type="journal article" date="2022" name="Nat. Plants">
        <title>Genomes of leafy and leafless Platanthera orchids illuminate the evolution of mycoheterotrophy.</title>
        <authorList>
            <person name="Li M.H."/>
            <person name="Liu K.W."/>
            <person name="Li Z."/>
            <person name="Lu H.C."/>
            <person name="Ye Q.L."/>
            <person name="Zhang D."/>
            <person name="Wang J.Y."/>
            <person name="Li Y.F."/>
            <person name="Zhong Z.M."/>
            <person name="Liu X."/>
            <person name="Yu X."/>
            <person name="Liu D.K."/>
            <person name="Tu X.D."/>
            <person name="Liu B."/>
            <person name="Hao Y."/>
            <person name="Liao X.Y."/>
            <person name="Jiang Y.T."/>
            <person name="Sun W.H."/>
            <person name="Chen J."/>
            <person name="Chen Y.Q."/>
            <person name="Ai Y."/>
            <person name="Zhai J.W."/>
            <person name="Wu S.S."/>
            <person name="Zhou Z."/>
            <person name="Hsiao Y.Y."/>
            <person name="Wu W.L."/>
            <person name="Chen Y.Y."/>
            <person name="Lin Y.F."/>
            <person name="Hsu J.L."/>
            <person name="Li C.Y."/>
            <person name="Wang Z.W."/>
            <person name="Zhao X."/>
            <person name="Zhong W.Y."/>
            <person name="Ma X.K."/>
            <person name="Ma L."/>
            <person name="Huang J."/>
            <person name="Chen G.Z."/>
            <person name="Huang M.Z."/>
            <person name="Huang L."/>
            <person name="Peng D.H."/>
            <person name="Luo Y.B."/>
            <person name="Zou S.Q."/>
            <person name="Chen S.P."/>
            <person name="Lan S."/>
            <person name="Tsai W.C."/>
            <person name="Van de Peer Y."/>
            <person name="Liu Z.J."/>
        </authorList>
    </citation>
    <scope>NUCLEOTIDE SEQUENCE [LARGE SCALE GENOMIC DNA]</scope>
    <source>
        <strain evidence="2">Lor288</strain>
    </source>
</reference>
<sequence length="113" mass="13165">MLCHPRSEALFPWIYEFYANAKQMEEELMTVRGKMINISARAINELYDLGNEEELESLNHQVEPEEVVAEICNSSETEWSKMSMKVLKSTSLSREEKVWLLFINAGIMPTRHL</sequence>
<dbReference type="EMBL" id="JBBWWR010000154">
    <property type="protein sequence ID" value="KAK8934078.1"/>
    <property type="molecule type" value="Genomic_DNA"/>
</dbReference>
<evidence type="ECO:0000313" key="3">
    <source>
        <dbReference type="Proteomes" id="UP001412067"/>
    </source>
</evidence>
<protein>
    <recommendedName>
        <fullName evidence="1">Putative plant transposon protein domain-containing protein</fullName>
    </recommendedName>
</protein>
<comment type="caution">
    <text evidence="2">The sequence shown here is derived from an EMBL/GenBank/DDBJ whole genome shotgun (WGS) entry which is preliminary data.</text>
</comment>
<dbReference type="InterPro" id="IPR046796">
    <property type="entry name" value="Transposase_32_dom"/>
</dbReference>
<name>A0ABR2LCJ7_9ASPA</name>
<gene>
    <name evidence="2" type="ORF">KSP40_PGU010883</name>
</gene>
<feature type="domain" description="Putative plant transposon protein" evidence="1">
    <location>
        <begin position="6"/>
        <end position="112"/>
    </location>
</feature>
<keyword evidence="3" id="KW-1185">Reference proteome</keyword>
<proteinExistence type="predicted"/>
<dbReference type="Pfam" id="PF20167">
    <property type="entry name" value="Transposase_32"/>
    <property type="match status" value="1"/>
</dbReference>
<dbReference type="Proteomes" id="UP001412067">
    <property type="component" value="Unassembled WGS sequence"/>
</dbReference>
<organism evidence="2 3">
    <name type="scientific">Platanthera guangdongensis</name>
    <dbReference type="NCBI Taxonomy" id="2320717"/>
    <lineage>
        <taxon>Eukaryota</taxon>
        <taxon>Viridiplantae</taxon>
        <taxon>Streptophyta</taxon>
        <taxon>Embryophyta</taxon>
        <taxon>Tracheophyta</taxon>
        <taxon>Spermatophyta</taxon>
        <taxon>Magnoliopsida</taxon>
        <taxon>Liliopsida</taxon>
        <taxon>Asparagales</taxon>
        <taxon>Orchidaceae</taxon>
        <taxon>Orchidoideae</taxon>
        <taxon>Orchideae</taxon>
        <taxon>Orchidinae</taxon>
        <taxon>Platanthera</taxon>
    </lineage>
</organism>